<reference evidence="13" key="1">
    <citation type="submission" date="2022-11" db="EMBL/GenBank/DDBJ databases">
        <authorList>
            <person name="Petersen C."/>
        </authorList>
    </citation>
    <scope>NUCLEOTIDE SEQUENCE</scope>
    <source>
        <strain evidence="13">IBT 30069</strain>
    </source>
</reference>
<dbReference type="Pfam" id="PF00109">
    <property type="entry name" value="ketoacyl-synt"/>
    <property type="match status" value="1"/>
</dbReference>
<comment type="caution">
    <text evidence="13">The sequence shown here is derived from an EMBL/GenBank/DDBJ whole genome shotgun (WGS) entry which is preliminary data.</text>
</comment>
<evidence type="ECO:0000256" key="4">
    <source>
        <dbReference type="ARBA" id="ARBA00022679"/>
    </source>
</evidence>
<sequence length="2624" mass="285818">MSSSSDVAIIGIACRYPGEANSPQAFHDMLIRGEDAWSEVPLSRFDVNAFHHPSKGRQGNTVARGGYFLKEDVSKWDARFFACSPVEARAMDPQQRLLLEVAYESLESAGIPIEAIANTDTGCYVGAFGCDYKTIVGRDIRAKLPYSISGCALTILSNRVSWFFNLRGPSLTLDTACSSSMTALHLACEAITSESNSTRCALVGGTNLLLDPDDFCSLSALGFLSPDSRCFAFDSRANGYARGDGICMLVVKHIDDAIRDGDPIRAVIRGSGINSDGRTAGITLPNGEAQEQLIRRTYQLAGLDFADTQYVEFHGTGTKAGDPMEMGAVTRTIAGKSRSTLYGGSVKTQVGHTEAAAGLAGLVKCVLAMEHGIIPPHLNFSKPNRRLRLSECNVVLPTSPQPWPECMTRRCSVNSFGFGGTNAHVIIDEGRDYLLHRSNNKSVTNGVSLHRPAVHGTLCRDGISAVDGNSTVNGSPAISGTNGSTASNKTESARVFVLSAPDRDTLTRQRQSYAGYLAAKGSNRLLDDLSYTLGKRRSTFQWRHAVTTTSSDDLERRWKDESSQAVSAKPKPRVLFVFTGQGAQWYAMGRELMKYDVYASSIKESAAYLKELGCPWDALDELMATEKSSNVYLPEYSQPLCTILQIALVDLLANLGVHPSAVVGHSSGEIAGAYAANTLAKDDCLRIAYYRGVVSKKAQAQFPGGSMMAVGLSTESVRPYLSESRDLVSIGCVNSTASITLTGDKGALLALKHTFDTENIFCRLLAVENAYHSMQMRAVSEEYRKCIGEFMPRSPTKPVAYYSTVYGKLICGSQLGPEYWVQNLCKPVEFVAALDDIMYADTGKQWLKSEEMLPSIMLEIGPHSALGGPIKQVKVARGLLQGMEYYSVLSRGSDASHTFAAAIGSLWTHGVAVDLDKLNQPSRSSQRPQVLTDLPLYSWNHSTSYWHETQAMKNINWPEAARHDLLGSLVNSHDKFQPTWQNWLRVSELPWLRDHQVQGDVVFPAAGMICSVIEALQQQSRRSGSQGTISGFELRDITIPEPLIIPTDDSGVETQLRLHPAKQSNSAGWFTFFFSSCSQGNTFVQHMQGLAQIQYSGSTTEIDGGKESREEASQFQNQLQSWLDKDTQLLTKNDCYETSKRQGITYGKTFQGISKVYQDGLESSFEVQIQDVVSQMSDSYESNYVIHPATLDAMLHPILTATAMNSIPTQAWVPTSIDSVQISSSILNAPGTSLHGICTPRLVHPGEMLVNILVGHGEALDSLPRVVIDGLTMTGLGALHNSPQSFEEGNAAKLYSYPVWKLDPHLVRASELRKSADEKYGRDLRMADFCSESWALVNELCRHAIQTLEPNLRSSSLPPHLYKYFNWMQQRCGVVDSIKMPNGGAVDSSASQQKLMNGTGHSEDDPVGTNLTNGISSSGVYSITQKLSAFRQKYPVDGKLLETVFNSLGSIFSDETVPLAVLMADDNLPGLYREAYGLPVNMEIFRDWFDLRANKTPNMRVVEIGAGTASTTLPILQRLSAGVSTPCFSKWVFTDISPGWFEKAQAVLGDWSERVDYKVLDIDQNPLEQGFEAESYDVLLAVNVLHATKDIARTLQHCGQLLKPGGSLVLGEYTNSDDPINFITGILPGWWAAVDGRENGPLLHTSEWESALVHAGFSVPEIILSDNDDEKFYRLCNIVSTKLARNVQTPSKGITIIIPDHTLDLVKDLASLISAALAPLGTDVTISGLSALPVDADRGTVISLLEYGSPIFEEIDENTFQKVQNFLLQCKEVLWVTRSDGPDGASNPNTRMISGLLRTVRSEDTSRRLHELHFARRLSSECLQSACSVICHRIQSLQSPVPGELEEVETMERDGNFFIPRYMPESTMNDSLARDSQLDVAPRTASLLQEGRPLKLAISQPGRLDTLQFIDDSSVSGPLRADEIEVEVQACGLNFLDVMVAMGEIPRSGFGVEAAGIVCKVGIEVEDFVAGDRVLLMAPGVMRTVMRARSSSLHKIPAGMSLDDAVSIPVVYATAYHSLLELARLQQGESVLIHAAAGGLGQALIQIAKMLGAEIYCTVGSEAKKQAIIALGVKPDNIFSSRGLSFEKGIKRVTQGRGVDVIVNSLAGEALRRSWLCLAPYGRFVEVGKMDLMSNNGLEMRPFLTGTTFSGCNLEYMMLNDPLRVANLLSKVMQLFESGVVELVRPITVHDFSNVELAFRELQRGAHIGKLVLRVTAESRVPVLPPKSVDMKLKADGTYVLVGGLGGLGRGQALFMAKHGARHLGFISRSGDASKDAQAVMKTLAEQGVQAKVYAGDITDRTALKEVLDDISKTMPPIRGVIQGAMQLDDSVFHKMSHQQWVAATRPKVQGSWNLHELLPDTLDFFIMLSSLAGIIGSVSQANYAAGNTYQDALAHYRRSNGLPALSINLGIIGGLGYVAEHKDVAARLGQFGLASVNESQFFHLLRCAIAGTADNQSRLPDQLLTGAGSGGAMRAAQKAEAEVNLPWLDTQAAFSHLRRLGDETTKAETEGTQDGGKTKQLVRDLGLAKTIDQAAQTAQQILLERMARVISISVSDIDTSKPVYAYGVDSLVAVELRNWLAMELKSELSIFDLTSNASIGDVSLKIAVRSLLVPAEVKSEKCE</sequence>
<dbReference type="Gene3D" id="3.40.366.10">
    <property type="entry name" value="Malonyl-Coenzyme A Acyl Carrier Protein, domain 2"/>
    <property type="match status" value="1"/>
</dbReference>
<dbReference type="InterPro" id="IPR049552">
    <property type="entry name" value="PKS_DH_N"/>
</dbReference>
<keyword evidence="5" id="KW-0521">NADP</keyword>
<dbReference type="InterPro" id="IPR013217">
    <property type="entry name" value="Methyltransf_12"/>
</dbReference>
<keyword evidence="6" id="KW-0560">Oxidoreductase</keyword>
<dbReference type="InterPro" id="IPR009081">
    <property type="entry name" value="PP-bd_ACP"/>
</dbReference>
<keyword evidence="2" id="KW-0597">Phosphoprotein</keyword>
<dbReference type="Gene3D" id="1.10.1200.10">
    <property type="entry name" value="ACP-like"/>
    <property type="match status" value="1"/>
</dbReference>
<dbReference type="InterPro" id="IPR011032">
    <property type="entry name" value="GroES-like_sf"/>
</dbReference>
<feature type="active site" description="Proton acceptor; for dehydratase activity" evidence="9">
    <location>
        <position position="995"/>
    </location>
</feature>
<dbReference type="Gene3D" id="3.30.70.3290">
    <property type="match status" value="1"/>
</dbReference>
<dbReference type="Pfam" id="PF23297">
    <property type="entry name" value="ACP_SdgA_C"/>
    <property type="match status" value="1"/>
</dbReference>
<dbReference type="SUPFAM" id="SSF47336">
    <property type="entry name" value="ACP-like"/>
    <property type="match status" value="1"/>
</dbReference>
<dbReference type="CDD" id="cd05195">
    <property type="entry name" value="enoyl_red"/>
    <property type="match status" value="1"/>
</dbReference>
<dbReference type="GO" id="GO:0008168">
    <property type="term" value="F:methyltransferase activity"/>
    <property type="evidence" value="ECO:0007669"/>
    <property type="project" value="UniProtKB-KW"/>
</dbReference>
<feature type="region of interest" description="C-terminal hotdog fold" evidence="9">
    <location>
        <begin position="1127"/>
        <end position="1282"/>
    </location>
</feature>
<feature type="region of interest" description="N-terminal hotdog fold" evidence="9">
    <location>
        <begin position="963"/>
        <end position="1098"/>
    </location>
</feature>
<feature type="domain" description="Carrier" evidence="10">
    <location>
        <begin position="2534"/>
        <end position="2611"/>
    </location>
</feature>
<dbReference type="InterPro" id="IPR036736">
    <property type="entry name" value="ACP-like_sf"/>
</dbReference>
<dbReference type="Pfam" id="PF22621">
    <property type="entry name" value="CurL-like_PKS_C"/>
    <property type="match status" value="1"/>
</dbReference>
<dbReference type="GO" id="GO:0008270">
    <property type="term" value="F:zinc ion binding"/>
    <property type="evidence" value="ECO:0007669"/>
    <property type="project" value="InterPro"/>
</dbReference>
<reference evidence="13" key="2">
    <citation type="journal article" date="2023" name="IMA Fungus">
        <title>Comparative genomic study of the Penicillium genus elucidates a diverse pangenome and 15 lateral gene transfer events.</title>
        <authorList>
            <person name="Petersen C."/>
            <person name="Sorensen T."/>
            <person name="Nielsen M.R."/>
            <person name="Sondergaard T.E."/>
            <person name="Sorensen J.L."/>
            <person name="Fitzpatrick D.A."/>
            <person name="Frisvad J.C."/>
            <person name="Nielsen K.L."/>
        </authorList>
    </citation>
    <scope>NUCLEOTIDE SEQUENCE</scope>
    <source>
        <strain evidence="13">IBT 30069</strain>
    </source>
</reference>
<protein>
    <recommendedName>
        <fullName evidence="15">Carrier domain-containing protein</fullName>
    </recommendedName>
</protein>
<dbReference type="InterPro" id="IPR002364">
    <property type="entry name" value="Quin_OxRdtase/zeta-crystal_CS"/>
</dbReference>
<dbReference type="Pfam" id="PF00698">
    <property type="entry name" value="Acyl_transf_1"/>
    <property type="match status" value="1"/>
</dbReference>
<dbReference type="InterPro" id="IPR050091">
    <property type="entry name" value="PKS_NRPS_Biosynth_Enz"/>
</dbReference>
<dbReference type="GO" id="GO:0032259">
    <property type="term" value="P:methylation"/>
    <property type="evidence" value="ECO:0007669"/>
    <property type="project" value="UniProtKB-KW"/>
</dbReference>
<dbReference type="GO" id="GO:0006633">
    <property type="term" value="P:fatty acid biosynthetic process"/>
    <property type="evidence" value="ECO:0007669"/>
    <property type="project" value="InterPro"/>
</dbReference>
<feature type="domain" description="PKS/mFAS DH" evidence="12">
    <location>
        <begin position="963"/>
        <end position="1282"/>
    </location>
</feature>
<dbReference type="InterPro" id="IPR018201">
    <property type="entry name" value="Ketoacyl_synth_AS"/>
</dbReference>
<keyword evidence="8" id="KW-0012">Acyltransferase</keyword>
<dbReference type="InterPro" id="IPR014031">
    <property type="entry name" value="Ketoacyl_synth_C"/>
</dbReference>
<dbReference type="GO" id="GO:0030639">
    <property type="term" value="P:polyketide biosynthetic process"/>
    <property type="evidence" value="ECO:0007669"/>
    <property type="project" value="UniProtKB-ARBA"/>
</dbReference>
<dbReference type="CDD" id="cd00833">
    <property type="entry name" value="PKS"/>
    <property type="match status" value="1"/>
</dbReference>
<dbReference type="Pfam" id="PF16197">
    <property type="entry name" value="KAsynt_C_assoc"/>
    <property type="match status" value="1"/>
</dbReference>
<dbReference type="Pfam" id="PF08240">
    <property type="entry name" value="ADH_N"/>
    <property type="match status" value="1"/>
</dbReference>
<dbReference type="Gene3D" id="3.40.50.720">
    <property type="entry name" value="NAD(P)-binding Rossmann-like Domain"/>
    <property type="match status" value="1"/>
</dbReference>
<dbReference type="PROSITE" id="PS01162">
    <property type="entry name" value="QOR_ZETA_CRYSTAL"/>
    <property type="match status" value="1"/>
</dbReference>
<feature type="active site" description="Proton donor; for dehydratase activity" evidence="9">
    <location>
        <position position="1192"/>
    </location>
</feature>
<dbReference type="InterPro" id="IPR016035">
    <property type="entry name" value="Acyl_Trfase/lysoPLipase"/>
</dbReference>
<dbReference type="InterPro" id="IPR042104">
    <property type="entry name" value="PKS_dehydratase_sf"/>
</dbReference>
<evidence type="ECO:0000313" key="13">
    <source>
        <dbReference type="EMBL" id="KAJ5096782.1"/>
    </source>
</evidence>
<dbReference type="Pfam" id="PF08659">
    <property type="entry name" value="KR"/>
    <property type="match status" value="1"/>
</dbReference>
<dbReference type="InterPro" id="IPR036291">
    <property type="entry name" value="NAD(P)-bd_dom_sf"/>
</dbReference>
<dbReference type="GO" id="GO:0004312">
    <property type="term" value="F:fatty acid synthase activity"/>
    <property type="evidence" value="ECO:0007669"/>
    <property type="project" value="TreeGrafter"/>
</dbReference>
<dbReference type="InterPro" id="IPR014043">
    <property type="entry name" value="Acyl_transferase_dom"/>
</dbReference>
<dbReference type="Pfam" id="PF14765">
    <property type="entry name" value="PS-DH"/>
    <property type="match status" value="1"/>
</dbReference>
<dbReference type="PROSITE" id="PS00012">
    <property type="entry name" value="PHOSPHOPANTETHEINE"/>
    <property type="match status" value="1"/>
</dbReference>
<dbReference type="SUPFAM" id="SSF53901">
    <property type="entry name" value="Thiolase-like"/>
    <property type="match status" value="1"/>
</dbReference>
<evidence type="ECO:0000256" key="6">
    <source>
        <dbReference type="ARBA" id="ARBA00023002"/>
    </source>
</evidence>
<organism evidence="13 14">
    <name type="scientific">Penicillium angulare</name>
    <dbReference type="NCBI Taxonomy" id="116970"/>
    <lineage>
        <taxon>Eukaryota</taxon>
        <taxon>Fungi</taxon>
        <taxon>Dikarya</taxon>
        <taxon>Ascomycota</taxon>
        <taxon>Pezizomycotina</taxon>
        <taxon>Eurotiomycetes</taxon>
        <taxon>Eurotiomycetidae</taxon>
        <taxon>Eurotiales</taxon>
        <taxon>Aspergillaceae</taxon>
        <taxon>Penicillium</taxon>
    </lineage>
</organism>
<dbReference type="Pfam" id="PF02801">
    <property type="entry name" value="Ketoacyl-synt_C"/>
    <property type="match status" value="1"/>
</dbReference>
<dbReference type="SMART" id="SM00825">
    <property type="entry name" value="PKS_KS"/>
    <property type="match status" value="1"/>
</dbReference>
<dbReference type="InterPro" id="IPR013968">
    <property type="entry name" value="PKS_KR"/>
</dbReference>
<dbReference type="Pfam" id="PF21089">
    <property type="entry name" value="PKS_DH_N"/>
    <property type="match status" value="1"/>
</dbReference>
<dbReference type="PANTHER" id="PTHR43775:SF29">
    <property type="entry name" value="ASPERFURANONE POLYKETIDE SYNTHASE AFOG-RELATED"/>
    <property type="match status" value="1"/>
</dbReference>
<dbReference type="InterPro" id="IPR029063">
    <property type="entry name" value="SAM-dependent_MTases_sf"/>
</dbReference>
<evidence type="ECO:0000259" key="11">
    <source>
        <dbReference type="PROSITE" id="PS52004"/>
    </source>
</evidence>
<name>A0A9W9K9B0_9EURO</name>
<dbReference type="InterPro" id="IPR006162">
    <property type="entry name" value="Ppantetheine_attach_site"/>
</dbReference>
<evidence type="ECO:0000256" key="8">
    <source>
        <dbReference type="ARBA" id="ARBA00023315"/>
    </source>
</evidence>
<dbReference type="SMART" id="SM00826">
    <property type="entry name" value="PKS_DH"/>
    <property type="match status" value="1"/>
</dbReference>
<dbReference type="InterPro" id="IPR057326">
    <property type="entry name" value="KR_dom"/>
</dbReference>
<evidence type="ECO:0000256" key="3">
    <source>
        <dbReference type="ARBA" id="ARBA00022603"/>
    </source>
</evidence>
<keyword evidence="3" id="KW-0489">Methyltransferase</keyword>
<dbReference type="SUPFAM" id="SSF51735">
    <property type="entry name" value="NAD(P)-binding Rossmann-fold domains"/>
    <property type="match status" value="2"/>
</dbReference>
<dbReference type="InterPro" id="IPR020807">
    <property type="entry name" value="PKS_DH"/>
</dbReference>
<evidence type="ECO:0000256" key="9">
    <source>
        <dbReference type="PROSITE-ProRule" id="PRU01363"/>
    </source>
</evidence>
<dbReference type="SUPFAM" id="SSF52151">
    <property type="entry name" value="FabD/lysophospholipase-like"/>
    <property type="match status" value="1"/>
</dbReference>
<dbReference type="InterPro" id="IPR020843">
    <property type="entry name" value="ER"/>
</dbReference>
<dbReference type="GO" id="GO:1901336">
    <property type="term" value="P:lactone biosynthetic process"/>
    <property type="evidence" value="ECO:0007669"/>
    <property type="project" value="UniProtKB-ARBA"/>
</dbReference>
<dbReference type="InterPro" id="IPR020806">
    <property type="entry name" value="PKS_PP-bd"/>
</dbReference>
<proteinExistence type="predicted"/>
<evidence type="ECO:0000256" key="2">
    <source>
        <dbReference type="ARBA" id="ARBA00022553"/>
    </source>
</evidence>
<dbReference type="SMART" id="SM00822">
    <property type="entry name" value="PKS_KR"/>
    <property type="match status" value="1"/>
</dbReference>
<dbReference type="Gene3D" id="3.40.47.10">
    <property type="match status" value="1"/>
</dbReference>
<dbReference type="Gene3D" id="3.10.129.110">
    <property type="entry name" value="Polyketide synthase dehydratase"/>
    <property type="match status" value="1"/>
</dbReference>
<dbReference type="OrthoDB" id="329835at2759"/>
<dbReference type="SMART" id="SM00829">
    <property type="entry name" value="PKS_ER"/>
    <property type="match status" value="1"/>
</dbReference>
<dbReference type="SUPFAM" id="SSF50129">
    <property type="entry name" value="GroES-like"/>
    <property type="match status" value="1"/>
</dbReference>
<dbReference type="SUPFAM" id="SSF53335">
    <property type="entry name" value="S-adenosyl-L-methionine-dependent methyltransferases"/>
    <property type="match status" value="1"/>
</dbReference>
<dbReference type="InterPro" id="IPR014030">
    <property type="entry name" value="Ketoacyl_synth_N"/>
</dbReference>
<dbReference type="InterPro" id="IPR020841">
    <property type="entry name" value="PKS_Beta-ketoAc_synthase_dom"/>
</dbReference>
<dbReference type="CDD" id="cd02440">
    <property type="entry name" value="AdoMet_MTases"/>
    <property type="match status" value="1"/>
</dbReference>
<dbReference type="PROSITE" id="PS00606">
    <property type="entry name" value="KS3_1"/>
    <property type="match status" value="1"/>
</dbReference>
<evidence type="ECO:0000259" key="12">
    <source>
        <dbReference type="PROSITE" id="PS52019"/>
    </source>
</evidence>
<dbReference type="SMART" id="SM00823">
    <property type="entry name" value="PKS_PP"/>
    <property type="match status" value="1"/>
</dbReference>
<dbReference type="SMART" id="SM00827">
    <property type="entry name" value="PKS_AT"/>
    <property type="match status" value="1"/>
</dbReference>
<dbReference type="InterPro" id="IPR032821">
    <property type="entry name" value="PKS_assoc"/>
</dbReference>
<accession>A0A9W9K9B0</accession>
<evidence type="ECO:0000259" key="10">
    <source>
        <dbReference type="PROSITE" id="PS50075"/>
    </source>
</evidence>
<evidence type="ECO:0000256" key="1">
    <source>
        <dbReference type="ARBA" id="ARBA00022450"/>
    </source>
</evidence>
<dbReference type="Gene3D" id="3.90.180.10">
    <property type="entry name" value="Medium-chain alcohol dehydrogenases, catalytic domain"/>
    <property type="match status" value="1"/>
</dbReference>
<dbReference type="PROSITE" id="PS52019">
    <property type="entry name" value="PKS_MFAS_DH"/>
    <property type="match status" value="1"/>
</dbReference>
<dbReference type="Proteomes" id="UP001149165">
    <property type="component" value="Unassembled WGS sequence"/>
</dbReference>
<dbReference type="Pfam" id="PF13602">
    <property type="entry name" value="ADH_zinc_N_2"/>
    <property type="match status" value="1"/>
</dbReference>
<dbReference type="FunFam" id="3.40.50.720:FF:000209">
    <property type="entry name" value="Polyketide synthase Pks12"/>
    <property type="match status" value="1"/>
</dbReference>
<dbReference type="PROSITE" id="PS50075">
    <property type="entry name" value="CARRIER"/>
    <property type="match status" value="1"/>
</dbReference>
<dbReference type="SUPFAM" id="SSF55048">
    <property type="entry name" value="Probable ACP-binding domain of malonyl-CoA ACP transacylase"/>
    <property type="match status" value="1"/>
</dbReference>
<dbReference type="EMBL" id="JAPQKH010000005">
    <property type="protein sequence ID" value="KAJ5096782.1"/>
    <property type="molecule type" value="Genomic_DNA"/>
</dbReference>
<evidence type="ECO:0000256" key="7">
    <source>
        <dbReference type="ARBA" id="ARBA00023268"/>
    </source>
</evidence>
<dbReference type="Pfam" id="PF08242">
    <property type="entry name" value="Methyltransf_12"/>
    <property type="match status" value="1"/>
</dbReference>
<feature type="domain" description="Ketosynthase family 3 (KS3)" evidence="11">
    <location>
        <begin position="4"/>
        <end position="429"/>
    </location>
</feature>
<keyword evidence="7" id="KW-0511">Multifunctional enzyme</keyword>
<dbReference type="PROSITE" id="PS52004">
    <property type="entry name" value="KS3_2"/>
    <property type="match status" value="1"/>
</dbReference>
<dbReference type="GO" id="GO:0031177">
    <property type="term" value="F:phosphopantetheine binding"/>
    <property type="evidence" value="ECO:0007669"/>
    <property type="project" value="InterPro"/>
</dbReference>
<dbReference type="InterPro" id="IPR013154">
    <property type="entry name" value="ADH-like_N"/>
</dbReference>
<dbReference type="PANTHER" id="PTHR43775">
    <property type="entry name" value="FATTY ACID SYNTHASE"/>
    <property type="match status" value="1"/>
</dbReference>
<dbReference type="InterPro" id="IPR001227">
    <property type="entry name" value="Ac_transferase_dom_sf"/>
</dbReference>
<dbReference type="GO" id="GO:0016491">
    <property type="term" value="F:oxidoreductase activity"/>
    <property type="evidence" value="ECO:0007669"/>
    <property type="project" value="UniProtKB-KW"/>
</dbReference>
<evidence type="ECO:0000313" key="14">
    <source>
        <dbReference type="Proteomes" id="UP001149165"/>
    </source>
</evidence>
<gene>
    <name evidence="13" type="ORF">N7456_007503</name>
</gene>
<dbReference type="InterPro" id="IPR049551">
    <property type="entry name" value="PKS_DH_C"/>
</dbReference>
<dbReference type="InterPro" id="IPR016039">
    <property type="entry name" value="Thiolase-like"/>
</dbReference>
<evidence type="ECO:0008006" key="15">
    <source>
        <dbReference type="Google" id="ProtNLM"/>
    </source>
</evidence>
<keyword evidence="14" id="KW-1185">Reference proteome</keyword>
<dbReference type="GO" id="GO:0004315">
    <property type="term" value="F:3-oxoacyl-[acyl-carrier-protein] synthase activity"/>
    <property type="evidence" value="ECO:0007669"/>
    <property type="project" value="InterPro"/>
</dbReference>
<dbReference type="InterPro" id="IPR049900">
    <property type="entry name" value="PKS_mFAS_DH"/>
</dbReference>
<evidence type="ECO:0000256" key="5">
    <source>
        <dbReference type="ARBA" id="ARBA00022857"/>
    </source>
</evidence>
<dbReference type="InterPro" id="IPR016036">
    <property type="entry name" value="Malonyl_transacylase_ACP-bd"/>
</dbReference>
<keyword evidence="4" id="KW-0808">Transferase</keyword>
<keyword evidence="1" id="KW-0596">Phosphopantetheine</keyword>
<dbReference type="Gene3D" id="3.40.50.150">
    <property type="entry name" value="Vaccinia Virus protein VP39"/>
    <property type="match status" value="1"/>
</dbReference>